<gene>
    <name evidence="7" type="ORF">PRRU23_11980</name>
</gene>
<dbReference type="SUPFAM" id="SSF48452">
    <property type="entry name" value="TPR-like"/>
    <property type="match status" value="1"/>
</dbReference>
<evidence type="ECO:0000256" key="1">
    <source>
        <dbReference type="ARBA" id="ARBA00004442"/>
    </source>
</evidence>
<evidence type="ECO:0000259" key="6">
    <source>
        <dbReference type="Pfam" id="PF07980"/>
    </source>
</evidence>
<protein>
    <submittedName>
        <fullName evidence="7">Starch-binding protein</fullName>
    </submittedName>
</protein>
<organism evidence="7 8">
    <name type="scientific">Segatella bryantii</name>
    <name type="common">Prevotella bryantii</name>
    <dbReference type="NCBI Taxonomy" id="77095"/>
    <lineage>
        <taxon>Bacteria</taxon>
        <taxon>Pseudomonadati</taxon>
        <taxon>Bacteroidota</taxon>
        <taxon>Bacteroidia</taxon>
        <taxon>Bacteroidales</taxon>
        <taxon>Prevotellaceae</taxon>
        <taxon>Segatella</taxon>
    </lineage>
</organism>
<evidence type="ECO:0000313" key="8">
    <source>
        <dbReference type="Proteomes" id="UP000887043"/>
    </source>
</evidence>
<dbReference type="Proteomes" id="UP000887043">
    <property type="component" value="Unassembled WGS sequence"/>
</dbReference>
<feature type="domain" description="RagB/SusD" evidence="6">
    <location>
        <begin position="269"/>
        <end position="540"/>
    </location>
</feature>
<dbReference type="InterPro" id="IPR012944">
    <property type="entry name" value="SusD_RagB_dom"/>
</dbReference>
<dbReference type="Pfam" id="PF07980">
    <property type="entry name" value="SusD_RagB"/>
    <property type="match status" value="1"/>
</dbReference>
<evidence type="ECO:0000256" key="2">
    <source>
        <dbReference type="ARBA" id="ARBA00006275"/>
    </source>
</evidence>
<comment type="similarity">
    <text evidence="2">Belongs to the SusD family.</text>
</comment>
<dbReference type="EMBL" id="BPTR01000001">
    <property type="protein sequence ID" value="GJG27498.1"/>
    <property type="molecule type" value="Genomic_DNA"/>
</dbReference>
<keyword evidence="4" id="KW-0472">Membrane</keyword>
<keyword evidence="3" id="KW-0732">Signal</keyword>
<evidence type="ECO:0000256" key="4">
    <source>
        <dbReference type="ARBA" id="ARBA00023136"/>
    </source>
</evidence>
<comment type="subcellular location">
    <subcellularLocation>
        <location evidence="1">Cell outer membrane</location>
    </subcellularLocation>
</comment>
<dbReference type="GO" id="GO:0009279">
    <property type="term" value="C:cell outer membrane"/>
    <property type="evidence" value="ECO:0007669"/>
    <property type="project" value="UniProtKB-SubCell"/>
</dbReference>
<dbReference type="AlphaFoldDB" id="A0AA37HWR7"/>
<comment type="caution">
    <text evidence="7">The sequence shown here is derived from an EMBL/GenBank/DDBJ whole genome shotgun (WGS) entry which is preliminary data.</text>
</comment>
<accession>A0AA37HWR7</accession>
<reference evidence="7" key="1">
    <citation type="submission" date="2021-08" db="EMBL/GenBank/DDBJ databases">
        <title>Prevotella lacticifex sp. nov., isolated from rumen of cow.</title>
        <authorList>
            <person name="Shinkai T."/>
            <person name="Ikeyama N."/>
            <person name="Kumagai M."/>
            <person name="Ohmori H."/>
            <person name="Sakamoto M."/>
            <person name="Ohkuma M."/>
            <person name="Mitsumori M."/>
        </authorList>
    </citation>
    <scope>NUCLEOTIDE SEQUENCE</scope>
    <source>
        <strain evidence="7">DSM 11371</strain>
    </source>
</reference>
<dbReference type="Gene3D" id="1.25.40.390">
    <property type="match status" value="1"/>
</dbReference>
<dbReference type="InterPro" id="IPR011990">
    <property type="entry name" value="TPR-like_helical_dom_sf"/>
</dbReference>
<keyword evidence="5" id="KW-0998">Cell outer membrane</keyword>
<evidence type="ECO:0000313" key="7">
    <source>
        <dbReference type="EMBL" id="GJG27498.1"/>
    </source>
</evidence>
<evidence type="ECO:0000256" key="3">
    <source>
        <dbReference type="ARBA" id="ARBA00022729"/>
    </source>
</evidence>
<name>A0AA37HWR7_SEGBR</name>
<sequence>MNYEEYNVYDEAYIQEMFGRVGGFMTKIYNDIDYDFGNYSGAMLSSATDESVYSHPGNAVEDFYNGAWSATNSKNSYWTTAWDGISYCNLVLDNFSGLTFPEYLLDVHYKEEMNQYKNYTYEARWARAYFYFELVRRYKNIPLKTKHMDADEANALPQVSSDSIFQFIDAECAAIQDSIVKDYTAIGYPTKSETGRANKLAVMALRARAALYHASPLFNTNNDKNLWLEAAKRCNEVIVEAKNEGKGLSNDYAKMFGSDSWSDANAQKEIIFGRRTAASNSFEKYNFPIGLENAGGGNCPTQNLVDAFEMTNGKAINEEGSNYDPQNPYANRDKRLALIVARNGEVWPDQELETYVGGANSSSVTYGTPTSYYLKKYVNQSTIIKANGASSFYHIWITFRLAEFYLNYAEAALNYTGSGYTAPTGLSMTAAQAINTVRKRAGQPDLATNLDFDAFKKKYENERFVELAFEGHRFFDLRRWKEAPEYLKTIKKMTITKNTDGSLTYTPGTLETRTWKDAWYLFPFPQKDIMNCNYVQNPGY</sequence>
<proteinExistence type="inferred from homology"/>
<evidence type="ECO:0000256" key="5">
    <source>
        <dbReference type="ARBA" id="ARBA00023237"/>
    </source>
</evidence>